<comment type="caution">
    <text evidence="1">The sequence shown here is derived from an EMBL/GenBank/DDBJ whole genome shotgun (WGS) entry which is preliminary data.</text>
</comment>
<organism evidence="1 2">
    <name type="scientific">Coniosporium uncinatum</name>
    <dbReference type="NCBI Taxonomy" id="93489"/>
    <lineage>
        <taxon>Eukaryota</taxon>
        <taxon>Fungi</taxon>
        <taxon>Dikarya</taxon>
        <taxon>Ascomycota</taxon>
        <taxon>Pezizomycotina</taxon>
        <taxon>Dothideomycetes</taxon>
        <taxon>Dothideomycetes incertae sedis</taxon>
        <taxon>Coniosporium</taxon>
    </lineage>
</organism>
<accession>A0ACC3DJ64</accession>
<evidence type="ECO:0000313" key="1">
    <source>
        <dbReference type="EMBL" id="KAK3076636.1"/>
    </source>
</evidence>
<keyword evidence="2" id="KW-1185">Reference proteome</keyword>
<proteinExistence type="predicted"/>
<dbReference type="Proteomes" id="UP001186974">
    <property type="component" value="Unassembled WGS sequence"/>
</dbReference>
<evidence type="ECO:0000313" key="2">
    <source>
        <dbReference type="Proteomes" id="UP001186974"/>
    </source>
</evidence>
<reference evidence="1" key="1">
    <citation type="submission" date="2024-09" db="EMBL/GenBank/DDBJ databases">
        <title>Black Yeasts Isolated from many extreme environments.</title>
        <authorList>
            <person name="Coleine C."/>
            <person name="Stajich J.E."/>
            <person name="Selbmann L."/>
        </authorList>
    </citation>
    <scope>NUCLEOTIDE SEQUENCE</scope>
    <source>
        <strain evidence="1">CCFEE 5737</strain>
    </source>
</reference>
<dbReference type="EMBL" id="JAWDJW010003740">
    <property type="protein sequence ID" value="KAK3076636.1"/>
    <property type="molecule type" value="Genomic_DNA"/>
</dbReference>
<name>A0ACC3DJ64_9PEZI</name>
<protein>
    <submittedName>
        <fullName evidence="1">Uncharacterized protein</fullName>
    </submittedName>
</protein>
<sequence length="180" mass="20477">MPPVVDKIIHFGQFNVTKQVFYTTRLSFALVNLKPLLPGHVLVSPLRVVPRFSQLTADEVSDLFLTAQRVARVVERLYDASALNIAVQDGEDAGQSVPHVHAHVIPRKRSDLGEGQGDRIYDMMEGEEGDVGAQMQERRREREGDRERFPKPDNEGRRPRSDEEMQREAEWLAGEMDKEA</sequence>
<gene>
    <name evidence="1" type="ORF">LTS18_012473</name>
</gene>